<comment type="similarity">
    <text evidence="2">Belongs to the oxygen-dependent FAD-linked oxidoreductase family.</text>
</comment>
<dbReference type="InterPro" id="IPR006094">
    <property type="entry name" value="Oxid_FAD_bind_N"/>
</dbReference>
<evidence type="ECO:0000259" key="6">
    <source>
        <dbReference type="PROSITE" id="PS51387"/>
    </source>
</evidence>
<feature type="domain" description="FAD-binding PCMH-type" evidence="6">
    <location>
        <begin position="58"/>
        <end position="221"/>
    </location>
</feature>
<keyword evidence="3" id="KW-0285">Flavoprotein</keyword>
<proteinExistence type="inferred from homology"/>
<dbReference type="Gene3D" id="3.30.465.10">
    <property type="match status" value="1"/>
</dbReference>
<dbReference type="PROSITE" id="PS51387">
    <property type="entry name" value="FAD_PCMH"/>
    <property type="match status" value="1"/>
</dbReference>
<evidence type="ECO:0000256" key="5">
    <source>
        <dbReference type="ARBA" id="ARBA00023002"/>
    </source>
</evidence>
<dbReference type="InterPro" id="IPR036318">
    <property type="entry name" value="FAD-bd_PCMH-like_sf"/>
</dbReference>
<dbReference type="InterPro" id="IPR016169">
    <property type="entry name" value="FAD-bd_PCMH_sub2"/>
</dbReference>
<comment type="cofactor">
    <cofactor evidence="1">
        <name>FAD</name>
        <dbReference type="ChEBI" id="CHEBI:57692"/>
    </cofactor>
</comment>
<keyword evidence="8" id="KW-1185">Reference proteome</keyword>
<dbReference type="RefSeq" id="WP_191781438.1">
    <property type="nucleotide sequence ID" value="NZ_JACSQV010000004.1"/>
</dbReference>
<reference evidence="7 8" key="1">
    <citation type="submission" date="2020-08" db="EMBL/GenBank/DDBJ databases">
        <title>A Genomic Blueprint of the Chicken Gut Microbiome.</title>
        <authorList>
            <person name="Gilroy R."/>
            <person name="Ravi A."/>
            <person name="Getino M."/>
            <person name="Pursley I."/>
            <person name="Horton D.L."/>
            <person name="Alikhan N.-F."/>
            <person name="Baker D."/>
            <person name="Gharbi K."/>
            <person name="Hall N."/>
            <person name="Watson M."/>
            <person name="Adriaenssens E.M."/>
            <person name="Foster-Nyarko E."/>
            <person name="Jarju S."/>
            <person name="Secka A."/>
            <person name="Antonio M."/>
            <person name="Oren A."/>
            <person name="Chaudhuri R."/>
            <person name="La Ragione R.M."/>
            <person name="Hildebrand F."/>
            <person name="Pallen M.J."/>
        </authorList>
    </citation>
    <scope>NUCLEOTIDE SEQUENCE [LARGE SCALE GENOMIC DNA]</scope>
    <source>
        <strain evidence="7 8">Sa3CUA2</strain>
    </source>
</reference>
<sequence>MFTPLPTDAVAALPGGPDPVPSGTVTHPAPVPARLAALADALVDLVTVRLTSAADGTTGARHAAVAVTPRTPDEVVQVVLLAREHGVPVAVPGDGHGDEASRDGAVLVSPVALLHLEVLPVLRRAHAGPGVRWGTLVAAAARYGLVPVAAAARVTVVGQLVGADVEGVRAVDVVTADGVLRRTSPTDDADLFRAVHDGGPLRPGRRAAGVVVGVELDLVERGAR</sequence>
<dbReference type="InterPro" id="IPR016166">
    <property type="entry name" value="FAD-bd_PCMH"/>
</dbReference>
<name>A0ABR8QBN0_9CELL</name>
<dbReference type="SUPFAM" id="SSF56176">
    <property type="entry name" value="FAD-binding/transporter-associated domain-like"/>
    <property type="match status" value="1"/>
</dbReference>
<keyword evidence="4" id="KW-0274">FAD</keyword>
<evidence type="ECO:0000256" key="1">
    <source>
        <dbReference type="ARBA" id="ARBA00001974"/>
    </source>
</evidence>
<protein>
    <submittedName>
        <fullName evidence="7">FAD-binding protein</fullName>
    </submittedName>
</protein>
<dbReference type="Proteomes" id="UP000604241">
    <property type="component" value="Unassembled WGS sequence"/>
</dbReference>
<evidence type="ECO:0000256" key="4">
    <source>
        <dbReference type="ARBA" id="ARBA00022827"/>
    </source>
</evidence>
<dbReference type="PANTHER" id="PTHR42973:SF39">
    <property type="entry name" value="FAD-BINDING PCMH-TYPE DOMAIN-CONTAINING PROTEIN"/>
    <property type="match status" value="1"/>
</dbReference>
<dbReference type="EMBL" id="JACSQV010000004">
    <property type="protein sequence ID" value="MBD7917839.1"/>
    <property type="molecule type" value="Genomic_DNA"/>
</dbReference>
<dbReference type="Pfam" id="PF01565">
    <property type="entry name" value="FAD_binding_4"/>
    <property type="match status" value="1"/>
</dbReference>
<comment type="caution">
    <text evidence="7">The sequence shown here is derived from an EMBL/GenBank/DDBJ whole genome shotgun (WGS) entry which is preliminary data.</text>
</comment>
<gene>
    <name evidence="7" type="ORF">H9657_06045</name>
</gene>
<organism evidence="7 8">
    <name type="scientific">Cellulomonas avistercoris</name>
    <dbReference type="NCBI Taxonomy" id="2762242"/>
    <lineage>
        <taxon>Bacteria</taxon>
        <taxon>Bacillati</taxon>
        <taxon>Actinomycetota</taxon>
        <taxon>Actinomycetes</taxon>
        <taxon>Micrococcales</taxon>
        <taxon>Cellulomonadaceae</taxon>
        <taxon>Cellulomonas</taxon>
    </lineage>
</organism>
<dbReference type="InterPro" id="IPR050416">
    <property type="entry name" value="FAD-linked_Oxidoreductase"/>
</dbReference>
<dbReference type="PANTHER" id="PTHR42973">
    <property type="entry name" value="BINDING OXIDOREDUCTASE, PUTATIVE (AFU_ORTHOLOGUE AFUA_1G17690)-RELATED"/>
    <property type="match status" value="1"/>
</dbReference>
<evidence type="ECO:0000256" key="3">
    <source>
        <dbReference type="ARBA" id="ARBA00022630"/>
    </source>
</evidence>
<accession>A0ABR8QBN0</accession>
<evidence type="ECO:0000313" key="8">
    <source>
        <dbReference type="Proteomes" id="UP000604241"/>
    </source>
</evidence>
<evidence type="ECO:0000313" key="7">
    <source>
        <dbReference type="EMBL" id="MBD7917839.1"/>
    </source>
</evidence>
<keyword evidence="5" id="KW-0560">Oxidoreductase</keyword>
<evidence type="ECO:0000256" key="2">
    <source>
        <dbReference type="ARBA" id="ARBA00005466"/>
    </source>
</evidence>